<evidence type="ECO:0000313" key="2">
    <source>
        <dbReference type="Proteomes" id="UP001431776"/>
    </source>
</evidence>
<dbReference type="RefSeq" id="WP_349247118.1">
    <property type="nucleotide sequence ID" value="NZ_JASCXX010000048.1"/>
</dbReference>
<organism evidence="1 2">
    <name type="scientific">Anaerobaca lacustris</name>
    <dbReference type="NCBI Taxonomy" id="3044600"/>
    <lineage>
        <taxon>Bacteria</taxon>
        <taxon>Pseudomonadati</taxon>
        <taxon>Planctomycetota</taxon>
        <taxon>Phycisphaerae</taxon>
        <taxon>Sedimentisphaerales</taxon>
        <taxon>Anaerobacaceae</taxon>
        <taxon>Anaerobaca</taxon>
    </lineage>
</organism>
<dbReference type="SUPFAM" id="SSF158446">
    <property type="entry name" value="IVS-encoded protein-like"/>
    <property type="match status" value="1"/>
</dbReference>
<reference evidence="1" key="1">
    <citation type="submission" date="2023-05" db="EMBL/GenBank/DDBJ databases">
        <title>Anaerotaeda fermentans gen. nov., sp. nov., a novel anaerobic planctomycete of the new family within the order Sedimentisphaerales isolated from Taman Peninsula, Russia.</title>
        <authorList>
            <person name="Khomyakova M.A."/>
            <person name="Merkel A.Y."/>
            <person name="Slobodkin A.I."/>
        </authorList>
    </citation>
    <scope>NUCLEOTIDE SEQUENCE</scope>
    <source>
        <strain evidence="1">M17dextr</strain>
    </source>
</reference>
<dbReference type="InterPro" id="IPR012657">
    <property type="entry name" value="23S_rRNA-intervening_sequence"/>
</dbReference>
<comment type="caution">
    <text evidence="1">The sequence shown here is derived from an EMBL/GenBank/DDBJ whole genome shotgun (WGS) entry which is preliminary data.</text>
</comment>
<gene>
    <name evidence="1" type="ORF">QJ522_21805</name>
</gene>
<keyword evidence="2" id="KW-1185">Reference proteome</keyword>
<accession>A0AAW6U848</accession>
<protein>
    <submittedName>
        <fullName evidence="1">Four helix bundle suffix domain-containing protein</fullName>
    </submittedName>
</protein>
<evidence type="ECO:0000313" key="1">
    <source>
        <dbReference type="EMBL" id="MDI6451711.1"/>
    </source>
</evidence>
<dbReference type="InterPro" id="IPR026354">
    <property type="entry name" value="4helix_suffix_dom"/>
</dbReference>
<sequence>MADGFIPPHGGYANLLSYRKAEIVYDATVYFCDRFVGRRDRTRDQMIQAARSGKQNIIEGSQASGLSKQMEIKLTSVARASLEELLADYRDFLRTHRLDEWDADHPYAQRLRRLNRLGDGSYETFRKGIEHPDPAICANVIIGLIKVATYLLDRQIRRLEKDFVNAGGLRERMTAARLAARAKQRRKPTDALDSP</sequence>
<dbReference type="Gene3D" id="1.20.1440.60">
    <property type="entry name" value="23S rRNA-intervening sequence"/>
    <property type="match status" value="1"/>
</dbReference>
<proteinExistence type="predicted"/>
<dbReference type="NCBIfam" id="TIGR02436">
    <property type="entry name" value="four helix bundle protein"/>
    <property type="match status" value="1"/>
</dbReference>
<dbReference type="InterPro" id="IPR036583">
    <property type="entry name" value="23S_rRNA_IVS_sf"/>
</dbReference>
<name>A0AAW6U848_9BACT</name>
<dbReference type="EMBL" id="JASCXX010000048">
    <property type="protein sequence ID" value="MDI6451711.1"/>
    <property type="molecule type" value="Genomic_DNA"/>
</dbReference>
<dbReference type="NCBIfam" id="TIGR04258">
    <property type="entry name" value="4helix_suffix"/>
    <property type="match status" value="1"/>
</dbReference>
<dbReference type="AlphaFoldDB" id="A0AAW6U848"/>
<dbReference type="Proteomes" id="UP001431776">
    <property type="component" value="Unassembled WGS sequence"/>
</dbReference>